<evidence type="ECO:0000313" key="1">
    <source>
        <dbReference type="EMBL" id="CAL1370057.1"/>
    </source>
</evidence>
<dbReference type="Proteomes" id="UP001497516">
    <property type="component" value="Chromosome 2"/>
</dbReference>
<organism evidence="1 2">
    <name type="scientific">Linum trigynum</name>
    <dbReference type="NCBI Taxonomy" id="586398"/>
    <lineage>
        <taxon>Eukaryota</taxon>
        <taxon>Viridiplantae</taxon>
        <taxon>Streptophyta</taxon>
        <taxon>Embryophyta</taxon>
        <taxon>Tracheophyta</taxon>
        <taxon>Spermatophyta</taxon>
        <taxon>Magnoliopsida</taxon>
        <taxon>eudicotyledons</taxon>
        <taxon>Gunneridae</taxon>
        <taxon>Pentapetalae</taxon>
        <taxon>rosids</taxon>
        <taxon>fabids</taxon>
        <taxon>Malpighiales</taxon>
        <taxon>Linaceae</taxon>
        <taxon>Linum</taxon>
    </lineage>
</organism>
<reference evidence="1 2" key="1">
    <citation type="submission" date="2024-04" db="EMBL/GenBank/DDBJ databases">
        <authorList>
            <person name="Fracassetti M."/>
        </authorList>
    </citation>
    <scope>NUCLEOTIDE SEQUENCE [LARGE SCALE GENOMIC DNA]</scope>
</reference>
<keyword evidence="2" id="KW-1185">Reference proteome</keyword>
<dbReference type="AlphaFoldDB" id="A0AAV2DAI3"/>
<gene>
    <name evidence="1" type="ORF">LTRI10_LOCUS12340</name>
</gene>
<name>A0AAV2DAI3_9ROSI</name>
<sequence>MSVVEKMWDYTWGKIEKTDISAPTSALGQPNRVQSASPVEKTRPAFAVGQEILHRRSRSSSFSASAAECTSRPALTSALLGQR</sequence>
<proteinExistence type="predicted"/>
<evidence type="ECO:0000313" key="2">
    <source>
        <dbReference type="Proteomes" id="UP001497516"/>
    </source>
</evidence>
<protein>
    <submittedName>
        <fullName evidence="1">Uncharacterized protein</fullName>
    </submittedName>
</protein>
<accession>A0AAV2DAI3</accession>
<dbReference type="EMBL" id="OZ034815">
    <property type="protein sequence ID" value="CAL1370057.1"/>
    <property type="molecule type" value="Genomic_DNA"/>
</dbReference>